<dbReference type="Pfam" id="PF00403">
    <property type="entry name" value="HMA"/>
    <property type="match status" value="1"/>
</dbReference>
<dbReference type="SUPFAM" id="SSF55008">
    <property type="entry name" value="HMA, heavy metal-associated domain"/>
    <property type="match status" value="1"/>
</dbReference>
<evidence type="ECO:0000256" key="5">
    <source>
        <dbReference type="ARBA" id="ARBA00024045"/>
    </source>
</evidence>
<dbReference type="PANTHER" id="PTHR45811">
    <property type="entry name" value="COPPER TRANSPORT PROTEIN FAMILY-RELATED"/>
    <property type="match status" value="1"/>
</dbReference>
<feature type="domain" description="HMA" evidence="7">
    <location>
        <begin position="46"/>
        <end position="109"/>
    </location>
</feature>
<evidence type="ECO:0000256" key="6">
    <source>
        <dbReference type="SAM" id="MobiDB-lite"/>
    </source>
</evidence>
<comment type="similarity">
    <text evidence="5">Belongs to the HIPP family.</text>
</comment>
<evidence type="ECO:0000256" key="4">
    <source>
        <dbReference type="ARBA" id="ARBA00023289"/>
    </source>
</evidence>
<evidence type="ECO:0000256" key="3">
    <source>
        <dbReference type="ARBA" id="ARBA00023288"/>
    </source>
</evidence>
<accession>A0AAN9J2W9</accession>
<dbReference type="EMBL" id="JAYWIO010000001">
    <property type="protein sequence ID" value="KAK7291205.1"/>
    <property type="molecule type" value="Genomic_DNA"/>
</dbReference>
<dbReference type="AlphaFoldDB" id="A0AAN9J2W9"/>
<evidence type="ECO:0000313" key="9">
    <source>
        <dbReference type="Proteomes" id="UP001372338"/>
    </source>
</evidence>
<evidence type="ECO:0000313" key="8">
    <source>
        <dbReference type="EMBL" id="KAK7291205.1"/>
    </source>
</evidence>
<dbReference type="Gene3D" id="3.30.70.100">
    <property type="match status" value="1"/>
</dbReference>
<comment type="caution">
    <text evidence="8">The sequence shown here is derived from an EMBL/GenBank/DDBJ whole genome shotgun (WGS) entry which is preliminary data.</text>
</comment>
<dbReference type="InterPro" id="IPR051863">
    <property type="entry name" value="HIPP"/>
</dbReference>
<reference evidence="8 9" key="1">
    <citation type="submission" date="2024-01" db="EMBL/GenBank/DDBJ databases">
        <title>The genomes of 5 underutilized Papilionoideae crops provide insights into root nodulation and disease resistanc.</title>
        <authorList>
            <person name="Yuan L."/>
        </authorList>
    </citation>
    <scope>NUCLEOTIDE SEQUENCE [LARGE SCALE GENOMIC DNA]</scope>
    <source>
        <strain evidence="8">ZHUSHIDOU_FW_LH</strain>
        <tissue evidence="8">Leaf</tissue>
    </source>
</reference>
<dbReference type="PANTHER" id="PTHR45811:SF27">
    <property type="entry name" value="HEAVY METAL-ASSOCIATED ISOPRENYLATED PLANT PROTEIN 3-LIKE"/>
    <property type="match status" value="1"/>
</dbReference>
<proteinExistence type="inferred from homology"/>
<feature type="region of interest" description="Disordered" evidence="6">
    <location>
        <begin position="115"/>
        <end position="137"/>
    </location>
</feature>
<dbReference type="PROSITE" id="PS50846">
    <property type="entry name" value="HMA_2"/>
    <property type="match status" value="1"/>
</dbReference>
<dbReference type="InterPro" id="IPR006121">
    <property type="entry name" value="HMA_dom"/>
</dbReference>
<keyword evidence="1" id="KW-0488">Methylation</keyword>
<keyword evidence="9" id="KW-1185">Reference proteome</keyword>
<evidence type="ECO:0000259" key="7">
    <source>
        <dbReference type="PROSITE" id="PS50846"/>
    </source>
</evidence>
<name>A0AAN9J2W9_CROPI</name>
<gene>
    <name evidence="8" type="ORF">RIF29_06160</name>
</gene>
<feature type="compositionally biased region" description="Basic and acidic residues" evidence="6">
    <location>
        <begin position="116"/>
        <end position="137"/>
    </location>
</feature>
<dbReference type="CDD" id="cd00371">
    <property type="entry name" value="HMA"/>
    <property type="match status" value="1"/>
</dbReference>
<sequence length="169" mass="18652">MNEAGDMRLSTKGTEDGVILDNGFTLQLKCGSACSAIIIIDTKIMSKKTVVSVELLCSKCKQKVMKLIASVEGITSIVLDPAKNTVTVVGEADPVRIIKRVRKFRKSASIVSIGPPKEEKKDEKKEVKKDDNKKDEKKVAAIPHAPNLCHRCVVWYVIPEDNYGYCSIM</sequence>
<evidence type="ECO:0000256" key="2">
    <source>
        <dbReference type="ARBA" id="ARBA00022723"/>
    </source>
</evidence>
<protein>
    <recommendedName>
        <fullName evidence="7">HMA domain-containing protein</fullName>
    </recommendedName>
</protein>
<keyword evidence="4" id="KW-0636">Prenylation</keyword>
<dbReference type="GO" id="GO:0046872">
    <property type="term" value="F:metal ion binding"/>
    <property type="evidence" value="ECO:0007669"/>
    <property type="project" value="UniProtKB-KW"/>
</dbReference>
<dbReference type="InterPro" id="IPR036163">
    <property type="entry name" value="HMA_dom_sf"/>
</dbReference>
<organism evidence="8 9">
    <name type="scientific">Crotalaria pallida</name>
    <name type="common">Smooth rattlebox</name>
    <name type="synonym">Crotalaria striata</name>
    <dbReference type="NCBI Taxonomy" id="3830"/>
    <lineage>
        <taxon>Eukaryota</taxon>
        <taxon>Viridiplantae</taxon>
        <taxon>Streptophyta</taxon>
        <taxon>Embryophyta</taxon>
        <taxon>Tracheophyta</taxon>
        <taxon>Spermatophyta</taxon>
        <taxon>Magnoliopsida</taxon>
        <taxon>eudicotyledons</taxon>
        <taxon>Gunneridae</taxon>
        <taxon>Pentapetalae</taxon>
        <taxon>rosids</taxon>
        <taxon>fabids</taxon>
        <taxon>Fabales</taxon>
        <taxon>Fabaceae</taxon>
        <taxon>Papilionoideae</taxon>
        <taxon>50 kb inversion clade</taxon>
        <taxon>genistoids sensu lato</taxon>
        <taxon>core genistoids</taxon>
        <taxon>Crotalarieae</taxon>
        <taxon>Crotalaria</taxon>
    </lineage>
</organism>
<dbReference type="Proteomes" id="UP001372338">
    <property type="component" value="Unassembled WGS sequence"/>
</dbReference>
<keyword evidence="2" id="KW-0479">Metal-binding</keyword>
<keyword evidence="3" id="KW-0449">Lipoprotein</keyword>
<evidence type="ECO:0000256" key="1">
    <source>
        <dbReference type="ARBA" id="ARBA00022481"/>
    </source>
</evidence>